<feature type="binding site" evidence="8">
    <location>
        <position position="179"/>
    </location>
    <ligand>
        <name>Zn(2+)</name>
        <dbReference type="ChEBI" id="CHEBI:29105"/>
        <label>1</label>
    </ligand>
</feature>
<dbReference type="HOGENOM" id="CLU_047249_0_1_0"/>
<feature type="binding site" evidence="8">
    <location>
        <position position="66"/>
    </location>
    <ligand>
        <name>Zn(2+)</name>
        <dbReference type="ChEBI" id="CHEBI:29105"/>
        <label>1</label>
    </ligand>
</feature>
<evidence type="ECO:0000256" key="8">
    <source>
        <dbReference type="PIRSR" id="PIRSR001123-2"/>
    </source>
</evidence>
<dbReference type="InterPro" id="IPR023367">
    <property type="entry name" value="Peptidase_M42_dom2"/>
</dbReference>
<sequence>MDKMKKYVRELTELQGNSGYEDEVIKYLYEKLKNKADHIKADSIGNLTVKFDSSRENSKKVMLFGHMDEVGLVVRKIENSGFLRVEKLGSVNLNTLPGSVVEIAGSKGTVTGVVGVKSHHYLKPDEKGIIGSYEKLYVDIGAVSKENVYKLGIEPGNPVTVKSNFNELANNLVSNKAMDDRAPLAALLCLAEEIQKEKLDYELYIVFSVQEEFNIRGIMPAVKEINPDIAIGVDVTPSCDTPDLAGYSDVVIGKGPGITYMNHHGRGTLAGYLPNRKFSAYLEKICRENNIPFQREVALGVLTETAYILFENAKTVTGSISIPTRYTHAPVEVISMEDLENMYKFLYTFLKNYSPEMEFGKDQLCK</sequence>
<accession>D1ARV0</accession>
<keyword evidence="5" id="KW-0378">Hydrolase</keyword>
<evidence type="ECO:0000256" key="7">
    <source>
        <dbReference type="PIRSR" id="PIRSR001123-1"/>
    </source>
</evidence>
<dbReference type="SUPFAM" id="SSF101821">
    <property type="entry name" value="Aminopeptidase/glucanase lid domain"/>
    <property type="match status" value="1"/>
</dbReference>
<evidence type="ECO:0000313" key="10">
    <source>
        <dbReference type="Proteomes" id="UP000000845"/>
    </source>
</evidence>
<gene>
    <name evidence="9" type="ordered locus">Sterm_3752</name>
</gene>
<organism evidence="9 10">
    <name type="scientific">Sebaldella termitidis (strain ATCC 33386 / NCTC 11300)</name>
    <dbReference type="NCBI Taxonomy" id="526218"/>
    <lineage>
        <taxon>Bacteria</taxon>
        <taxon>Fusobacteriati</taxon>
        <taxon>Fusobacteriota</taxon>
        <taxon>Fusobacteriia</taxon>
        <taxon>Fusobacteriales</taxon>
        <taxon>Leptotrichiaceae</taxon>
        <taxon>Sebaldella</taxon>
    </lineage>
</organism>
<keyword evidence="3" id="KW-0645">Protease</keyword>
<feature type="active site" description="Proton acceptor" evidence="7">
    <location>
        <position position="211"/>
    </location>
</feature>
<dbReference type="KEGG" id="str:Sterm_3752"/>
<keyword evidence="10" id="KW-1185">Reference proteome</keyword>
<feature type="binding site" evidence="8">
    <location>
        <position position="328"/>
    </location>
    <ligand>
        <name>Zn(2+)</name>
        <dbReference type="ChEBI" id="CHEBI:29105"/>
        <label>2</label>
    </ligand>
</feature>
<dbReference type="Proteomes" id="UP000000845">
    <property type="component" value="Chromosome"/>
</dbReference>
<dbReference type="Gene3D" id="3.40.630.10">
    <property type="entry name" value="Zn peptidases"/>
    <property type="match status" value="1"/>
</dbReference>
<evidence type="ECO:0000256" key="5">
    <source>
        <dbReference type="ARBA" id="ARBA00022801"/>
    </source>
</evidence>
<feature type="binding site" evidence="8">
    <location>
        <position position="212"/>
    </location>
    <ligand>
        <name>Zn(2+)</name>
        <dbReference type="ChEBI" id="CHEBI:29105"/>
        <label>2</label>
    </ligand>
</feature>
<dbReference type="RefSeq" id="WP_012863168.1">
    <property type="nucleotide sequence ID" value="NC_013517.1"/>
</dbReference>
<comment type="cofactor">
    <cofactor evidence="8">
        <name>a divalent metal cation</name>
        <dbReference type="ChEBI" id="CHEBI:60240"/>
    </cofactor>
    <text evidence="8">Binds 2 divalent metal cations per subunit.</text>
</comment>
<feature type="binding site" evidence="8">
    <location>
        <position position="234"/>
    </location>
    <ligand>
        <name>Zn(2+)</name>
        <dbReference type="ChEBI" id="CHEBI:29105"/>
        <label>1</label>
    </ligand>
</feature>
<dbReference type="InterPro" id="IPR008007">
    <property type="entry name" value="Peptidase_M42"/>
</dbReference>
<dbReference type="Gene3D" id="2.40.30.40">
    <property type="entry name" value="Peptidase M42, domain 2"/>
    <property type="match status" value="1"/>
</dbReference>
<dbReference type="SUPFAM" id="SSF53187">
    <property type="entry name" value="Zn-dependent exopeptidases"/>
    <property type="match status" value="1"/>
</dbReference>
<dbReference type="PIRSF" id="PIRSF001123">
    <property type="entry name" value="PepA_GA"/>
    <property type="match status" value="1"/>
</dbReference>
<evidence type="ECO:0000256" key="1">
    <source>
        <dbReference type="ARBA" id="ARBA00006272"/>
    </source>
</evidence>
<evidence type="ECO:0000313" key="9">
    <source>
        <dbReference type="EMBL" id="ACZ10586.1"/>
    </source>
</evidence>
<dbReference type="InterPro" id="IPR051464">
    <property type="entry name" value="Peptidase_M42_aminopept"/>
</dbReference>
<dbReference type="eggNOG" id="COG1363">
    <property type="taxonomic scope" value="Bacteria"/>
</dbReference>
<dbReference type="AlphaFoldDB" id="D1ARV0"/>
<dbReference type="GO" id="GO:0046872">
    <property type="term" value="F:metal ion binding"/>
    <property type="evidence" value="ECO:0007669"/>
    <property type="project" value="UniProtKB-UniRule"/>
</dbReference>
<dbReference type="STRING" id="526218.Sterm_3752"/>
<protein>
    <submittedName>
        <fullName evidence="9">Peptidase M42 family protein</fullName>
    </submittedName>
</protein>
<dbReference type="GO" id="GO:0006508">
    <property type="term" value="P:proteolysis"/>
    <property type="evidence" value="ECO:0007669"/>
    <property type="project" value="UniProtKB-KW"/>
</dbReference>
<dbReference type="PANTHER" id="PTHR32481">
    <property type="entry name" value="AMINOPEPTIDASE"/>
    <property type="match status" value="1"/>
</dbReference>
<reference evidence="9 10" key="2">
    <citation type="journal article" date="2010" name="Stand. Genomic Sci.">
        <title>Complete genome sequence of Sebaldella termitidis type strain (NCTC 11300).</title>
        <authorList>
            <person name="Harmon-Smith M."/>
            <person name="Celia L."/>
            <person name="Chertkov O."/>
            <person name="Lapidus A."/>
            <person name="Copeland A."/>
            <person name="Glavina Del Rio T."/>
            <person name="Nolan M."/>
            <person name="Lucas S."/>
            <person name="Tice H."/>
            <person name="Cheng J.F."/>
            <person name="Han C."/>
            <person name="Detter J.C."/>
            <person name="Bruce D."/>
            <person name="Goodwin L."/>
            <person name="Pitluck S."/>
            <person name="Pati A."/>
            <person name="Liolios K."/>
            <person name="Ivanova N."/>
            <person name="Mavromatis K."/>
            <person name="Mikhailova N."/>
            <person name="Chen A."/>
            <person name="Palaniappan K."/>
            <person name="Land M."/>
            <person name="Hauser L."/>
            <person name="Chang Y.J."/>
            <person name="Jeffries C.D."/>
            <person name="Brettin T."/>
            <person name="Goker M."/>
            <person name="Beck B."/>
            <person name="Bristow J."/>
            <person name="Eisen J.A."/>
            <person name="Markowitz V."/>
            <person name="Hugenholtz P."/>
            <person name="Kyrpides N.C."/>
            <person name="Klenk H.P."/>
            <person name="Chen F."/>
        </authorList>
    </citation>
    <scope>NUCLEOTIDE SEQUENCE [LARGE SCALE GENOMIC DNA]</scope>
    <source>
        <strain evidence="10">ATCC 33386 / NCTC 11300</strain>
    </source>
</reference>
<dbReference type="EMBL" id="CP001739">
    <property type="protein sequence ID" value="ACZ10586.1"/>
    <property type="molecule type" value="Genomic_DNA"/>
</dbReference>
<evidence type="ECO:0000256" key="6">
    <source>
        <dbReference type="PIRNR" id="PIRNR001123"/>
    </source>
</evidence>
<dbReference type="GO" id="GO:0004177">
    <property type="term" value="F:aminopeptidase activity"/>
    <property type="evidence" value="ECO:0007669"/>
    <property type="project" value="UniProtKB-UniRule"/>
</dbReference>
<keyword evidence="2" id="KW-0031">Aminopeptidase</keyword>
<evidence type="ECO:0000256" key="3">
    <source>
        <dbReference type="ARBA" id="ARBA00022670"/>
    </source>
</evidence>
<reference evidence="10" key="1">
    <citation type="submission" date="2009-09" db="EMBL/GenBank/DDBJ databases">
        <title>The complete chromosome of Sebaldella termitidis ATCC 33386.</title>
        <authorList>
            <consortium name="US DOE Joint Genome Institute (JGI-PGF)"/>
            <person name="Lucas S."/>
            <person name="Copeland A."/>
            <person name="Lapidus A."/>
            <person name="Glavina del Rio T."/>
            <person name="Dalin E."/>
            <person name="Tice H."/>
            <person name="Bruce D."/>
            <person name="Goodwin L."/>
            <person name="Pitluck S."/>
            <person name="Kyrpides N."/>
            <person name="Mavromatis K."/>
            <person name="Ivanova N."/>
            <person name="Mikhailova N."/>
            <person name="Sims D."/>
            <person name="Meincke L."/>
            <person name="Brettin T."/>
            <person name="Detter J.C."/>
            <person name="Han C."/>
            <person name="Larimer F."/>
            <person name="Land M."/>
            <person name="Hauser L."/>
            <person name="Markowitz V."/>
            <person name="Cheng J.F."/>
            <person name="Hugenholtz P."/>
            <person name="Woyke T."/>
            <person name="Wu D."/>
            <person name="Eisen J.A."/>
        </authorList>
    </citation>
    <scope>NUCLEOTIDE SEQUENCE [LARGE SCALE GENOMIC DNA]</scope>
    <source>
        <strain evidence="10">ATCC 33386 / NCTC 11300</strain>
    </source>
</reference>
<evidence type="ECO:0000256" key="2">
    <source>
        <dbReference type="ARBA" id="ARBA00022438"/>
    </source>
</evidence>
<proteinExistence type="inferred from homology"/>
<feature type="binding site" evidence="8">
    <location>
        <position position="179"/>
    </location>
    <ligand>
        <name>Zn(2+)</name>
        <dbReference type="ChEBI" id="CHEBI:29105"/>
        <label>2</label>
    </ligand>
</feature>
<dbReference type="PANTHER" id="PTHR32481:SF12">
    <property type="entry name" value="AMINOPEPTIDASE SGCX-RELATED"/>
    <property type="match status" value="1"/>
</dbReference>
<dbReference type="Pfam" id="PF05343">
    <property type="entry name" value="Peptidase_M42"/>
    <property type="match status" value="1"/>
</dbReference>
<comment type="similarity">
    <text evidence="1 6">Belongs to the peptidase M42 family.</text>
</comment>
<name>D1ARV0_SEBTE</name>
<keyword evidence="4 8" id="KW-0479">Metal-binding</keyword>
<evidence type="ECO:0000256" key="4">
    <source>
        <dbReference type="ARBA" id="ARBA00022723"/>
    </source>
</evidence>